<protein>
    <recommendedName>
        <fullName evidence="2">Retrotransposon Copia-like N-terminal domain-containing protein</fullName>
    </recommendedName>
</protein>
<sequence length="89" mass="10080">MILHSPIILPVTLPSKAKDKLGFINDGIRMPAVGTPKYVKWTKADSMVSSWNLNSISKEIVEVFLYTNSKKALWEEIKKRFGECNDPLT</sequence>
<name>A0A2C9VZ57_MANES</name>
<evidence type="ECO:0000313" key="1">
    <source>
        <dbReference type="EMBL" id="OAY51751.1"/>
    </source>
</evidence>
<dbReference type="AlphaFoldDB" id="A0A2C9VZ57"/>
<organism evidence="1">
    <name type="scientific">Manihot esculenta</name>
    <name type="common">Cassava</name>
    <name type="synonym">Jatropha manihot</name>
    <dbReference type="NCBI Taxonomy" id="3983"/>
    <lineage>
        <taxon>Eukaryota</taxon>
        <taxon>Viridiplantae</taxon>
        <taxon>Streptophyta</taxon>
        <taxon>Embryophyta</taxon>
        <taxon>Tracheophyta</taxon>
        <taxon>Spermatophyta</taxon>
        <taxon>Magnoliopsida</taxon>
        <taxon>eudicotyledons</taxon>
        <taxon>Gunneridae</taxon>
        <taxon>Pentapetalae</taxon>
        <taxon>rosids</taxon>
        <taxon>fabids</taxon>
        <taxon>Malpighiales</taxon>
        <taxon>Euphorbiaceae</taxon>
        <taxon>Crotonoideae</taxon>
        <taxon>Manihoteae</taxon>
        <taxon>Manihot</taxon>
    </lineage>
</organism>
<accession>A0A2C9VZ57</accession>
<dbReference type="PANTHER" id="PTHR37610">
    <property type="entry name" value="CCHC-TYPE DOMAIN-CONTAINING PROTEIN"/>
    <property type="match status" value="1"/>
</dbReference>
<gene>
    <name evidence="1" type="ORF">MANES_04G029800</name>
</gene>
<reference evidence="1" key="1">
    <citation type="submission" date="2016-02" db="EMBL/GenBank/DDBJ databases">
        <title>WGS assembly of Manihot esculenta.</title>
        <authorList>
            <person name="Bredeson J.V."/>
            <person name="Prochnik S.E."/>
            <person name="Lyons J.B."/>
            <person name="Schmutz J."/>
            <person name="Grimwood J."/>
            <person name="Vrebalov J."/>
            <person name="Bart R.S."/>
            <person name="Amuge T."/>
            <person name="Ferguson M.E."/>
            <person name="Green R."/>
            <person name="Putnam N."/>
            <person name="Stites J."/>
            <person name="Rounsley S."/>
            <person name="Rokhsar D.S."/>
        </authorList>
    </citation>
    <scope>NUCLEOTIDE SEQUENCE [LARGE SCALE GENOMIC DNA]</scope>
    <source>
        <tissue evidence="1">Leaf</tissue>
    </source>
</reference>
<evidence type="ECO:0008006" key="2">
    <source>
        <dbReference type="Google" id="ProtNLM"/>
    </source>
</evidence>
<dbReference type="EMBL" id="CM004390">
    <property type="protein sequence ID" value="OAY51751.1"/>
    <property type="molecule type" value="Genomic_DNA"/>
</dbReference>
<proteinExistence type="predicted"/>
<dbReference type="PANTHER" id="PTHR37610:SF40">
    <property type="entry name" value="OS01G0909600 PROTEIN"/>
    <property type="match status" value="1"/>
</dbReference>